<evidence type="ECO:0000313" key="2">
    <source>
        <dbReference type="Proteomes" id="UP000094527"/>
    </source>
</evidence>
<sequence length="53" mass="6171">MNPSLEHLVFVESSEHVSGIDNFSLMLATPETVRHCWHQSQRKFKLHTSLYCV</sequence>
<gene>
    <name evidence="1" type="ORF">Ocin01_08752</name>
</gene>
<dbReference type="Proteomes" id="UP000094527">
    <property type="component" value="Unassembled WGS sequence"/>
</dbReference>
<keyword evidence="2" id="KW-1185">Reference proteome</keyword>
<organism evidence="1 2">
    <name type="scientific">Orchesella cincta</name>
    <name type="common">Springtail</name>
    <name type="synonym">Podura cincta</name>
    <dbReference type="NCBI Taxonomy" id="48709"/>
    <lineage>
        <taxon>Eukaryota</taxon>
        <taxon>Metazoa</taxon>
        <taxon>Ecdysozoa</taxon>
        <taxon>Arthropoda</taxon>
        <taxon>Hexapoda</taxon>
        <taxon>Collembola</taxon>
        <taxon>Entomobryomorpha</taxon>
        <taxon>Entomobryoidea</taxon>
        <taxon>Orchesellidae</taxon>
        <taxon>Orchesellinae</taxon>
        <taxon>Orchesella</taxon>
    </lineage>
</organism>
<reference evidence="1 2" key="1">
    <citation type="journal article" date="2016" name="Genome Biol. Evol.">
        <title>Gene Family Evolution Reflects Adaptation to Soil Environmental Stressors in the Genome of the Collembolan Orchesella cincta.</title>
        <authorList>
            <person name="Faddeeva-Vakhrusheva A."/>
            <person name="Derks M.F."/>
            <person name="Anvar S.Y."/>
            <person name="Agamennone V."/>
            <person name="Suring W."/>
            <person name="Smit S."/>
            <person name="van Straalen N.M."/>
            <person name="Roelofs D."/>
        </authorList>
    </citation>
    <scope>NUCLEOTIDE SEQUENCE [LARGE SCALE GENOMIC DNA]</scope>
    <source>
        <tissue evidence="1">Mixed pool</tissue>
    </source>
</reference>
<evidence type="ECO:0000313" key="1">
    <source>
        <dbReference type="EMBL" id="ODM97942.1"/>
    </source>
</evidence>
<protein>
    <submittedName>
        <fullName evidence="1">Uncharacterized protein</fullName>
    </submittedName>
</protein>
<proteinExistence type="predicted"/>
<comment type="caution">
    <text evidence="1">The sequence shown here is derived from an EMBL/GenBank/DDBJ whole genome shotgun (WGS) entry which is preliminary data.</text>
</comment>
<name>A0A1D2MY69_ORCCI</name>
<dbReference type="EMBL" id="LJIJ01000394">
    <property type="protein sequence ID" value="ODM97942.1"/>
    <property type="molecule type" value="Genomic_DNA"/>
</dbReference>
<dbReference type="AlphaFoldDB" id="A0A1D2MY69"/>
<accession>A0A1D2MY69</accession>